<evidence type="ECO:0000256" key="8">
    <source>
        <dbReference type="ARBA" id="ARBA00023157"/>
    </source>
</evidence>
<evidence type="ECO:0000256" key="6">
    <source>
        <dbReference type="ARBA" id="ARBA00022833"/>
    </source>
</evidence>
<organism evidence="11 12">
    <name type="scientific">Hymenoscyphus fraxineus</name>
    <dbReference type="NCBI Taxonomy" id="746836"/>
    <lineage>
        <taxon>Eukaryota</taxon>
        <taxon>Fungi</taxon>
        <taxon>Dikarya</taxon>
        <taxon>Ascomycota</taxon>
        <taxon>Pezizomycotina</taxon>
        <taxon>Leotiomycetes</taxon>
        <taxon>Helotiales</taxon>
        <taxon>Helotiaceae</taxon>
        <taxon>Hymenoscyphus</taxon>
    </lineage>
</organism>
<dbReference type="AlphaFoldDB" id="A0A9N9PML4"/>
<keyword evidence="5" id="KW-0378">Hydrolase</keyword>
<dbReference type="EMBL" id="CAJVRL010000001">
    <property type="protein sequence ID" value="CAG8948818.1"/>
    <property type="molecule type" value="Genomic_DNA"/>
</dbReference>
<dbReference type="Gene3D" id="3.40.390.10">
    <property type="entry name" value="Collagenase (Catalytic Domain)"/>
    <property type="match status" value="1"/>
</dbReference>
<proteinExistence type="inferred from homology"/>
<keyword evidence="8" id="KW-1015">Disulfide bond</keyword>
<evidence type="ECO:0000256" key="3">
    <source>
        <dbReference type="ARBA" id="ARBA00022723"/>
    </source>
</evidence>
<name>A0A9N9PML4_9HELO</name>
<keyword evidence="6" id="KW-0862">Zinc</keyword>
<protein>
    <recommendedName>
        <fullName evidence="10">Peptidase M43 pregnancy-associated plasma-A domain-containing protein</fullName>
    </recommendedName>
</protein>
<dbReference type="PANTHER" id="PTHR47466">
    <property type="match status" value="1"/>
</dbReference>
<gene>
    <name evidence="11" type="ORF">HYFRA_00001941</name>
</gene>
<dbReference type="CDD" id="cd04275">
    <property type="entry name" value="ZnMc_pappalysin_like"/>
    <property type="match status" value="1"/>
</dbReference>
<evidence type="ECO:0000256" key="7">
    <source>
        <dbReference type="ARBA" id="ARBA00023049"/>
    </source>
</evidence>
<dbReference type="GO" id="GO:0046872">
    <property type="term" value="F:metal ion binding"/>
    <property type="evidence" value="ECO:0007669"/>
    <property type="project" value="UniProtKB-KW"/>
</dbReference>
<comment type="similarity">
    <text evidence="1">Belongs to the peptidase M43B family.</text>
</comment>
<keyword evidence="4 9" id="KW-0732">Signal</keyword>
<keyword evidence="7" id="KW-0482">Metalloprotease</keyword>
<evidence type="ECO:0000313" key="11">
    <source>
        <dbReference type="EMBL" id="CAG8948818.1"/>
    </source>
</evidence>
<feature type="domain" description="Peptidase M43 pregnancy-associated plasma-A" evidence="10">
    <location>
        <begin position="158"/>
        <end position="297"/>
    </location>
</feature>
<dbReference type="SUPFAM" id="SSF55486">
    <property type="entry name" value="Metalloproteases ('zincins'), catalytic domain"/>
    <property type="match status" value="1"/>
</dbReference>
<dbReference type="GO" id="GO:0008237">
    <property type="term" value="F:metallopeptidase activity"/>
    <property type="evidence" value="ECO:0007669"/>
    <property type="project" value="UniProtKB-KW"/>
</dbReference>
<accession>A0A9N9PML4</accession>
<dbReference type="OrthoDB" id="536211at2759"/>
<evidence type="ECO:0000259" key="10">
    <source>
        <dbReference type="Pfam" id="PF05572"/>
    </source>
</evidence>
<evidence type="ECO:0000313" key="12">
    <source>
        <dbReference type="Proteomes" id="UP000696280"/>
    </source>
</evidence>
<keyword evidence="2" id="KW-0645">Protease</keyword>
<feature type="chain" id="PRO_5040355972" description="Peptidase M43 pregnancy-associated plasma-A domain-containing protein" evidence="9">
    <location>
        <begin position="19"/>
        <end position="304"/>
    </location>
</feature>
<comment type="caution">
    <text evidence="11">The sequence shown here is derived from an EMBL/GenBank/DDBJ whole genome shotgun (WGS) entry which is preliminary data.</text>
</comment>
<evidence type="ECO:0000256" key="9">
    <source>
        <dbReference type="SAM" id="SignalP"/>
    </source>
</evidence>
<dbReference type="Proteomes" id="UP000696280">
    <property type="component" value="Unassembled WGS sequence"/>
</dbReference>
<keyword evidence="12" id="KW-1185">Reference proteome</keyword>
<dbReference type="Pfam" id="PF05572">
    <property type="entry name" value="Peptidase_M43"/>
    <property type="match status" value="1"/>
</dbReference>
<reference evidence="11" key="1">
    <citation type="submission" date="2021-07" db="EMBL/GenBank/DDBJ databases">
        <authorList>
            <person name="Durling M."/>
        </authorList>
    </citation>
    <scope>NUCLEOTIDE SEQUENCE</scope>
</reference>
<evidence type="ECO:0000256" key="1">
    <source>
        <dbReference type="ARBA" id="ARBA00008721"/>
    </source>
</evidence>
<dbReference type="GO" id="GO:0006508">
    <property type="term" value="P:proteolysis"/>
    <property type="evidence" value="ECO:0007669"/>
    <property type="project" value="UniProtKB-KW"/>
</dbReference>
<keyword evidence="3" id="KW-0479">Metal-binding</keyword>
<sequence>MRFTAAIFSLAVVVPVFAHPAQQARSADVVCEGSGNLVPAQSTNASPCNTEPSPEFLAAVAQIAAAEANGTLGTQNELNSRATVTIQTYIHVVASAQTVAGGYVTAAQISQQMDYLNEAYASTGYAFVNAGVDYTINAGWARDGSELAMKKALRKGTYKDLNIYFQLALQDDALGYCYFPVASHSTTSDNFAYDGCSVQAGSIAGGTLANYNLGGTVAHEVGHWMGLLHTFQGAACSSTNDGIADTPAQNGYTQGCPSTRDSCPNAAGLDPIHNYMDYSYDVCYTEFTPNQITRMNSMWTTYRA</sequence>
<evidence type="ECO:0000256" key="5">
    <source>
        <dbReference type="ARBA" id="ARBA00022801"/>
    </source>
</evidence>
<feature type="signal peptide" evidence="9">
    <location>
        <begin position="1"/>
        <end position="18"/>
    </location>
</feature>
<evidence type="ECO:0000256" key="2">
    <source>
        <dbReference type="ARBA" id="ARBA00022670"/>
    </source>
</evidence>
<dbReference type="PANTHER" id="PTHR47466:SF1">
    <property type="entry name" value="METALLOPROTEASE MEP1 (AFU_ORTHOLOGUE AFUA_1G07730)-RELATED"/>
    <property type="match status" value="1"/>
</dbReference>
<dbReference type="InterPro" id="IPR024079">
    <property type="entry name" value="MetalloPept_cat_dom_sf"/>
</dbReference>
<evidence type="ECO:0000256" key="4">
    <source>
        <dbReference type="ARBA" id="ARBA00022729"/>
    </source>
</evidence>
<dbReference type="InterPro" id="IPR008754">
    <property type="entry name" value="Peptidase_M43"/>
</dbReference>